<name>A0A1G6NKP4_9BACT</name>
<keyword evidence="2 4" id="KW-0479">Metal-binding</keyword>
<dbReference type="InterPro" id="IPR051459">
    <property type="entry name" value="Cytochrome_c-type_DH"/>
</dbReference>
<dbReference type="GO" id="GO:0046872">
    <property type="term" value="F:metal ion binding"/>
    <property type="evidence" value="ECO:0007669"/>
    <property type="project" value="UniProtKB-KW"/>
</dbReference>
<dbReference type="RefSeq" id="WP_087939200.1">
    <property type="nucleotide sequence ID" value="NZ_FNAC01000003.1"/>
</dbReference>
<dbReference type="EMBL" id="FNAC01000003">
    <property type="protein sequence ID" value="SDC67735.1"/>
    <property type="molecule type" value="Genomic_DNA"/>
</dbReference>
<evidence type="ECO:0000313" key="6">
    <source>
        <dbReference type="EMBL" id="SDC67735.1"/>
    </source>
</evidence>
<evidence type="ECO:0000256" key="3">
    <source>
        <dbReference type="ARBA" id="ARBA00023004"/>
    </source>
</evidence>
<dbReference type="InterPro" id="IPR009056">
    <property type="entry name" value="Cyt_c-like_dom"/>
</dbReference>
<dbReference type="GO" id="GO:0020037">
    <property type="term" value="F:heme binding"/>
    <property type="evidence" value="ECO:0007669"/>
    <property type="project" value="InterPro"/>
</dbReference>
<dbReference type="Proteomes" id="UP000199060">
    <property type="component" value="Unassembled WGS sequence"/>
</dbReference>
<gene>
    <name evidence="6" type="ORF">SAMN04488104_1003158</name>
</gene>
<dbReference type="STRING" id="686796.SAMN04488104_1003158"/>
<feature type="domain" description="Cytochrome c" evidence="5">
    <location>
        <begin position="45"/>
        <end position="185"/>
    </location>
</feature>
<keyword evidence="3 4" id="KW-0408">Iron</keyword>
<dbReference type="GO" id="GO:0009055">
    <property type="term" value="F:electron transfer activity"/>
    <property type="evidence" value="ECO:0007669"/>
    <property type="project" value="InterPro"/>
</dbReference>
<keyword evidence="1 4" id="KW-0349">Heme</keyword>
<dbReference type="OrthoDB" id="9809720at2"/>
<keyword evidence="7" id="KW-1185">Reference proteome</keyword>
<dbReference type="Gene3D" id="1.10.760.10">
    <property type="entry name" value="Cytochrome c-like domain"/>
    <property type="match status" value="1"/>
</dbReference>
<evidence type="ECO:0000256" key="2">
    <source>
        <dbReference type="ARBA" id="ARBA00022723"/>
    </source>
</evidence>
<sequence length="200" mass="22552">MSYERRLFSSTVLIISSFFYFSCQNQEEGEELEPIAEAQVDSHQELLERGKYLIEIMGCNDCHSPKKMGERGPEIIPELALSGFPADRPILKFEDPLIKEGFGMMYPDLTGAAGPWGLSFAANLTPHETGLGNWTLEQFTIALREGKSKGIRTNRMLLPPMPWQNYVGIKDEDIAALFEYLQSIPPVDNRVPQPIEPQSM</sequence>
<evidence type="ECO:0000313" key="7">
    <source>
        <dbReference type="Proteomes" id="UP000199060"/>
    </source>
</evidence>
<protein>
    <submittedName>
        <fullName evidence="6">Cytochrome c</fullName>
    </submittedName>
</protein>
<dbReference type="PROSITE" id="PS51007">
    <property type="entry name" value="CYTC"/>
    <property type="match status" value="1"/>
</dbReference>
<organism evidence="6 7">
    <name type="scientific">Algoriphagus faecimaris</name>
    <dbReference type="NCBI Taxonomy" id="686796"/>
    <lineage>
        <taxon>Bacteria</taxon>
        <taxon>Pseudomonadati</taxon>
        <taxon>Bacteroidota</taxon>
        <taxon>Cytophagia</taxon>
        <taxon>Cytophagales</taxon>
        <taxon>Cyclobacteriaceae</taxon>
        <taxon>Algoriphagus</taxon>
    </lineage>
</organism>
<accession>A0A1G6NKP4</accession>
<evidence type="ECO:0000259" key="5">
    <source>
        <dbReference type="PROSITE" id="PS51007"/>
    </source>
</evidence>
<reference evidence="7" key="1">
    <citation type="submission" date="2016-10" db="EMBL/GenBank/DDBJ databases">
        <authorList>
            <person name="Varghese N."/>
            <person name="Submissions S."/>
        </authorList>
    </citation>
    <scope>NUCLEOTIDE SEQUENCE [LARGE SCALE GENOMIC DNA]</scope>
    <source>
        <strain evidence="7">DSM 23095</strain>
    </source>
</reference>
<dbReference type="InterPro" id="IPR036909">
    <property type="entry name" value="Cyt_c-like_dom_sf"/>
</dbReference>
<dbReference type="Pfam" id="PF00034">
    <property type="entry name" value="Cytochrom_C"/>
    <property type="match status" value="1"/>
</dbReference>
<evidence type="ECO:0000256" key="4">
    <source>
        <dbReference type="PROSITE-ProRule" id="PRU00433"/>
    </source>
</evidence>
<dbReference type="AlphaFoldDB" id="A0A1G6NKP4"/>
<dbReference type="PANTHER" id="PTHR35008:SF4">
    <property type="entry name" value="BLL4482 PROTEIN"/>
    <property type="match status" value="1"/>
</dbReference>
<dbReference type="PANTHER" id="PTHR35008">
    <property type="entry name" value="BLL4482 PROTEIN-RELATED"/>
    <property type="match status" value="1"/>
</dbReference>
<evidence type="ECO:0000256" key="1">
    <source>
        <dbReference type="ARBA" id="ARBA00022617"/>
    </source>
</evidence>
<proteinExistence type="predicted"/>
<dbReference type="SUPFAM" id="SSF46626">
    <property type="entry name" value="Cytochrome c"/>
    <property type="match status" value="1"/>
</dbReference>